<keyword evidence="2 7" id="KW-0285">Flavoprotein</keyword>
<evidence type="ECO:0000256" key="7">
    <source>
        <dbReference type="PIRNR" id="PIRNR006621"/>
    </source>
</evidence>
<dbReference type="Gene3D" id="3.20.20.70">
    <property type="entry name" value="Aldolase class I"/>
    <property type="match status" value="1"/>
</dbReference>
<dbReference type="InterPro" id="IPR035587">
    <property type="entry name" value="DUS-like_FMN-bd"/>
</dbReference>
<dbReference type="PROSITE" id="PS01136">
    <property type="entry name" value="UPF0034"/>
    <property type="match status" value="1"/>
</dbReference>
<dbReference type="InterPro" id="IPR013785">
    <property type="entry name" value="Aldolase_TIM"/>
</dbReference>
<evidence type="ECO:0000256" key="6">
    <source>
        <dbReference type="ARBA" id="ARBA00023002"/>
    </source>
</evidence>
<evidence type="ECO:0000313" key="10">
    <source>
        <dbReference type="Proteomes" id="UP000779049"/>
    </source>
</evidence>
<accession>A0ABS7L9E9</accession>
<gene>
    <name evidence="9" type="ORF">FLB61_10945</name>
</gene>
<dbReference type="CDD" id="cd02801">
    <property type="entry name" value="DUS_like_FMN"/>
    <property type="match status" value="1"/>
</dbReference>
<dbReference type="InterPro" id="IPR001269">
    <property type="entry name" value="DUS_fam"/>
</dbReference>
<comment type="similarity">
    <text evidence="7">Belongs to the dus family.</text>
</comment>
<name>A0ABS7L9E9_9FIRM</name>
<dbReference type="PANTHER" id="PTHR45846">
    <property type="entry name" value="TRNA-DIHYDROURIDINE(47) SYNTHASE [NAD(P)(+)]-LIKE"/>
    <property type="match status" value="1"/>
</dbReference>
<evidence type="ECO:0000256" key="3">
    <source>
        <dbReference type="ARBA" id="ARBA00022643"/>
    </source>
</evidence>
<dbReference type="Pfam" id="PF01207">
    <property type="entry name" value="Dus"/>
    <property type="match status" value="1"/>
</dbReference>
<dbReference type="PANTHER" id="PTHR45846:SF1">
    <property type="entry name" value="TRNA-DIHYDROURIDINE(47) SYNTHASE [NAD(P)(+)]-LIKE"/>
    <property type="match status" value="1"/>
</dbReference>
<dbReference type="Proteomes" id="UP000779049">
    <property type="component" value="Unassembled WGS sequence"/>
</dbReference>
<evidence type="ECO:0000259" key="8">
    <source>
        <dbReference type="Pfam" id="PF01207"/>
    </source>
</evidence>
<proteinExistence type="inferred from homology"/>
<keyword evidence="6 7" id="KW-0560">Oxidoreductase</keyword>
<comment type="cofactor">
    <cofactor evidence="1 7">
        <name>FMN</name>
        <dbReference type="ChEBI" id="CHEBI:58210"/>
    </cofactor>
</comment>
<evidence type="ECO:0000256" key="4">
    <source>
        <dbReference type="ARBA" id="ARBA00022694"/>
    </source>
</evidence>
<dbReference type="EMBL" id="VIRV01000019">
    <property type="protein sequence ID" value="MBY0759592.1"/>
    <property type="molecule type" value="Genomic_DNA"/>
</dbReference>
<keyword evidence="5" id="KW-0521">NADP</keyword>
<comment type="function">
    <text evidence="7">Catalyzes the synthesis of 5,6-dihydrouridine (D), a modified base found in the D-loop of most tRNAs, via the reduction of the C5-C6 double bond in target uridines.</text>
</comment>
<dbReference type="InterPro" id="IPR018517">
    <property type="entry name" value="tRNA_hU_synthase_CS"/>
</dbReference>
<organism evidence="9 10">
    <name type="scientific">Sellimonas caecigallum</name>
    <dbReference type="NCBI Taxonomy" id="2592333"/>
    <lineage>
        <taxon>Bacteria</taxon>
        <taxon>Bacillati</taxon>
        <taxon>Bacillota</taxon>
        <taxon>Clostridia</taxon>
        <taxon>Lachnospirales</taxon>
        <taxon>Lachnospiraceae</taxon>
        <taxon>Sellimonas</taxon>
    </lineage>
</organism>
<evidence type="ECO:0000256" key="5">
    <source>
        <dbReference type="ARBA" id="ARBA00022857"/>
    </source>
</evidence>
<dbReference type="SUPFAM" id="SSF51395">
    <property type="entry name" value="FMN-linked oxidoreductases"/>
    <property type="match status" value="1"/>
</dbReference>
<keyword evidence="3 7" id="KW-0288">FMN</keyword>
<comment type="caution">
    <text evidence="9">The sequence shown here is derived from an EMBL/GenBank/DDBJ whole genome shotgun (WGS) entry which is preliminary data.</text>
</comment>
<keyword evidence="10" id="KW-1185">Reference proteome</keyword>
<evidence type="ECO:0000313" key="9">
    <source>
        <dbReference type="EMBL" id="MBY0759592.1"/>
    </source>
</evidence>
<dbReference type="PIRSF" id="PIRSF006621">
    <property type="entry name" value="Dus"/>
    <property type="match status" value="1"/>
</dbReference>
<evidence type="ECO:0000256" key="1">
    <source>
        <dbReference type="ARBA" id="ARBA00001917"/>
    </source>
</evidence>
<keyword evidence="4 7" id="KW-0819">tRNA processing</keyword>
<reference evidence="9 10" key="1">
    <citation type="journal article" date="2020" name="New Microbes New Infect">
        <title>Sellimonas caecigallum sp. nov., description and genome sequence of a new member of the Sellimonas genus isolated from the cecum of feral chicken.</title>
        <authorList>
            <person name="Wongkuna S."/>
            <person name="Ghimire S."/>
            <person name="Antony L."/>
            <person name="Chankhamhaengdecha S."/>
            <person name="Janvilisri T."/>
            <person name="Scaria J."/>
        </authorList>
    </citation>
    <scope>NUCLEOTIDE SEQUENCE [LARGE SCALE GENOMIC DNA]</scope>
    <source>
        <strain evidence="9 10">SW451</strain>
    </source>
</reference>
<sequence length="325" mass="37556">MRKTVKIVDERIKTMMYYMAPLEGVTDFVYRGLFDRYFGPADKYFIPFLTPAEGGKLSRRQKADVLWENNEGLASVPQILTNSPEEFAALAVRLHKWGYREVNLNLGCPSRTVVSKGKGAGLLREREYLREFLDRIFDKADVEISIKTRIGAEDPEEFDMLLELYNQYPVKELIVHPRTLTEYYKGAPHLDAYIKAMKKSRHPLCYNGDLFTAEDVQRLRKKCPGVERLMFGRGLIGNPSLLSEIKGERKAGPSVYLEFQNALVEAYREKLGKEKYVLAKMKELWTYRGMTGLLGRTGIERIQRTRSLKEYMEEIKRSEGEEVNA</sequence>
<protein>
    <recommendedName>
        <fullName evidence="7">tRNA-dihydrouridine synthase</fullName>
        <ecNumber evidence="7">1.3.1.-</ecNumber>
    </recommendedName>
</protein>
<evidence type="ECO:0000256" key="2">
    <source>
        <dbReference type="ARBA" id="ARBA00022630"/>
    </source>
</evidence>
<feature type="domain" description="DUS-like FMN-binding" evidence="8">
    <location>
        <begin position="19"/>
        <end position="320"/>
    </location>
</feature>
<dbReference type="EC" id="1.3.1.-" evidence="7"/>